<dbReference type="GO" id="GO:0005506">
    <property type="term" value="F:iron ion binding"/>
    <property type="evidence" value="ECO:0007669"/>
    <property type="project" value="InterPro"/>
</dbReference>
<evidence type="ECO:0000256" key="11">
    <source>
        <dbReference type="PIRSR" id="PIRSR602401-1"/>
    </source>
</evidence>
<dbReference type="Gene3D" id="1.10.630.10">
    <property type="entry name" value="Cytochrome P450"/>
    <property type="match status" value="2"/>
</dbReference>
<keyword evidence="10" id="KW-0472">Membrane</keyword>
<dbReference type="PRINTS" id="PR00385">
    <property type="entry name" value="P450"/>
</dbReference>
<dbReference type="SUPFAM" id="SSF48264">
    <property type="entry name" value="Cytochrome P450"/>
    <property type="match status" value="2"/>
</dbReference>
<dbReference type="InterPro" id="IPR036396">
    <property type="entry name" value="Cyt_P450_sf"/>
</dbReference>
<dbReference type="EMBL" id="JAKOGI010000005">
    <property type="protein sequence ID" value="KAJ8452414.1"/>
    <property type="molecule type" value="Genomic_DNA"/>
</dbReference>
<evidence type="ECO:0000313" key="12">
    <source>
        <dbReference type="EMBL" id="KAJ8452414.1"/>
    </source>
</evidence>
<dbReference type="GO" id="GO:0004497">
    <property type="term" value="F:monooxygenase activity"/>
    <property type="evidence" value="ECO:0007669"/>
    <property type="project" value="UniProtKB-KW"/>
</dbReference>
<dbReference type="Proteomes" id="UP001153076">
    <property type="component" value="Unassembled WGS sequence"/>
</dbReference>
<dbReference type="PROSITE" id="PS00086">
    <property type="entry name" value="CYTOCHROME_P450"/>
    <property type="match status" value="1"/>
</dbReference>
<dbReference type="FunFam" id="1.10.630.10:FF:000029">
    <property type="entry name" value="Cytochrome P450 734A1"/>
    <property type="match status" value="1"/>
</dbReference>
<evidence type="ECO:0000256" key="8">
    <source>
        <dbReference type="ARBA" id="ARBA00023004"/>
    </source>
</evidence>
<dbReference type="Gene3D" id="1.20.120.990">
    <property type="entry name" value="Glycosyltransferase family 88, C-terminal domain"/>
    <property type="match status" value="1"/>
</dbReference>
<evidence type="ECO:0000256" key="6">
    <source>
        <dbReference type="ARBA" id="ARBA00022989"/>
    </source>
</evidence>
<reference evidence="12" key="1">
    <citation type="submission" date="2022-04" db="EMBL/GenBank/DDBJ databases">
        <title>Carnegiea gigantea Genome sequencing and assembly v2.</title>
        <authorList>
            <person name="Copetti D."/>
            <person name="Sanderson M.J."/>
            <person name="Burquez A."/>
            <person name="Wojciechowski M.F."/>
        </authorList>
    </citation>
    <scope>NUCLEOTIDE SEQUENCE</scope>
    <source>
        <strain evidence="12">SGP5-SGP5p</strain>
        <tissue evidence="12">Aerial part</tissue>
    </source>
</reference>
<name>A0A9Q1QSE6_9CARY</name>
<keyword evidence="7" id="KW-0560">Oxidoreductase</keyword>
<gene>
    <name evidence="12" type="ORF">Cgig2_006219</name>
</gene>
<dbReference type="GO" id="GO:0016020">
    <property type="term" value="C:membrane"/>
    <property type="evidence" value="ECO:0007669"/>
    <property type="project" value="UniProtKB-SubCell"/>
</dbReference>
<comment type="cofactor">
    <cofactor evidence="11">
        <name>heme</name>
        <dbReference type="ChEBI" id="CHEBI:30413"/>
    </cofactor>
</comment>
<feature type="binding site" description="axial binding residue" evidence="11">
    <location>
        <position position="696"/>
    </location>
    <ligand>
        <name>heme</name>
        <dbReference type="ChEBI" id="CHEBI:30413"/>
    </ligand>
    <ligandPart>
        <name>Fe</name>
        <dbReference type="ChEBI" id="CHEBI:18248"/>
    </ligandPart>
</feature>
<evidence type="ECO:0000256" key="2">
    <source>
        <dbReference type="ARBA" id="ARBA00010617"/>
    </source>
</evidence>
<dbReference type="Pfam" id="PF00067">
    <property type="entry name" value="p450"/>
    <property type="match status" value="2"/>
</dbReference>
<evidence type="ECO:0000256" key="9">
    <source>
        <dbReference type="ARBA" id="ARBA00023033"/>
    </source>
</evidence>
<dbReference type="OrthoDB" id="1470350at2759"/>
<organism evidence="12 13">
    <name type="scientific">Carnegiea gigantea</name>
    <dbReference type="NCBI Taxonomy" id="171969"/>
    <lineage>
        <taxon>Eukaryota</taxon>
        <taxon>Viridiplantae</taxon>
        <taxon>Streptophyta</taxon>
        <taxon>Embryophyta</taxon>
        <taxon>Tracheophyta</taxon>
        <taxon>Spermatophyta</taxon>
        <taxon>Magnoliopsida</taxon>
        <taxon>eudicotyledons</taxon>
        <taxon>Gunneridae</taxon>
        <taxon>Pentapetalae</taxon>
        <taxon>Caryophyllales</taxon>
        <taxon>Cactineae</taxon>
        <taxon>Cactaceae</taxon>
        <taxon>Cactoideae</taxon>
        <taxon>Echinocereeae</taxon>
        <taxon>Carnegiea</taxon>
    </lineage>
</organism>
<dbReference type="InterPro" id="IPR017972">
    <property type="entry name" value="Cyt_P450_CS"/>
</dbReference>
<evidence type="ECO:0008006" key="14">
    <source>
        <dbReference type="Google" id="ProtNLM"/>
    </source>
</evidence>
<comment type="similarity">
    <text evidence="2">Belongs to the cytochrome P450 family.</text>
</comment>
<keyword evidence="13" id="KW-1185">Reference proteome</keyword>
<protein>
    <recommendedName>
        <fullName evidence="14">Cytochrome P450</fullName>
    </recommendedName>
</protein>
<evidence type="ECO:0000256" key="7">
    <source>
        <dbReference type="ARBA" id="ARBA00023002"/>
    </source>
</evidence>
<evidence type="ECO:0000256" key="4">
    <source>
        <dbReference type="ARBA" id="ARBA00022692"/>
    </source>
</evidence>
<sequence>MAISYRTLRRCDIESSIWEQLRGGAKDIPAFEGANGFRSSNTRITLYPRYIPTARNRRFMEIDVEIQTSLKSIIDNRKQAMEAGEAAKPDLSGILMDSNFKEIQQAAASNNSNRQLRISLQEVTMIPYEVLRMYPPVLQVGQRTSKDTKLGELSLPAGVVLNFRLLSIHRDKELWGEDAEQFKPDRFSEWISRGPEGITHFFLLVTMILYEVLRMSTPRPQLPRRIYKDTKLGELSLPASSVKVVNWIWLRPKKLEKLLRQQGIPGTSYRLLFGDLKDIASLRAQAMTKPVSSFCHDYLARIDPFRHQLMNKFDFYGFAGKVFFMWSGPKPTIVISKPELFREALSKMQEFQKPKTNPIVGRLFPGLVNYEGEQWAQHRRMLNPAFHTEKLKLMLPAFYVSCDEMINKLEELVAEAGHSEVDAWPHLSMLSADAISRAAFGSNYEEGRKIFQLLKEQLLLALSMLQSVYIPGSRYIPTVRSRRFNQINDEIDTLLKRIIDKRKKAMEAGEAPKDDLLGILMDSNMKEIKQAAASGSKNQRHGISLEEVIEECKLFYFAGQETTSNLMVWTLILLSKHRDWQERAREEVLQTFGSNAPSFEGLSHLKTVNMILYEVLRMYPPAPLVPRMVIKDTKLGELSLPAGTLLSFQPIRIHHDKELWGEDAEEFRPDRFSEGISKATKGHYAFFPFGWGPRICIGEKFAMTEAKIALSMILQRFSWELSPSYIHSPIIVFTLKPQHGAEIILHRLG</sequence>
<dbReference type="GO" id="GO:0020037">
    <property type="term" value="F:heme binding"/>
    <property type="evidence" value="ECO:0007669"/>
    <property type="project" value="InterPro"/>
</dbReference>
<evidence type="ECO:0000256" key="5">
    <source>
        <dbReference type="ARBA" id="ARBA00022723"/>
    </source>
</evidence>
<proteinExistence type="inferred from homology"/>
<dbReference type="PANTHER" id="PTHR24282">
    <property type="entry name" value="CYTOCHROME P450 FAMILY MEMBER"/>
    <property type="match status" value="1"/>
</dbReference>
<comment type="caution">
    <text evidence="12">The sequence shown here is derived from an EMBL/GenBank/DDBJ whole genome shotgun (WGS) entry which is preliminary data.</text>
</comment>
<dbReference type="PRINTS" id="PR00463">
    <property type="entry name" value="EP450I"/>
</dbReference>
<evidence type="ECO:0000256" key="10">
    <source>
        <dbReference type="ARBA" id="ARBA00023136"/>
    </source>
</evidence>
<keyword evidence="4" id="KW-0812">Transmembrane</keyword>
<dbReference type="GO" id="GO:0016705">
    <property type="term" value="F:oxidoreductase activity, acting on paired donors, with incorporation or reduction of molecular oxygen"/>
    <property type="evidence" value="ECO:0007669"/>
    <property type="project" value="InterPro"/>
</dbReference>
<dbReference type="AlphaFoldDB" id="A0A9Q1QSE6"/>
<dbReference type="InterPro" id="IPR001128">
    <property type="entry name" value="Cyt_P450"/>
</dbReference>
<evidence type="ECO:0000313" key="13">
    <source>
        <dbReference type="Proteomes" id="UP001153076"/>
    </source>
</evidence>
<evidence type="ECO:0000256" key="3">
    <source>
        <dbReference type="ARBA" id="ARBA00022617"/>
    </source>
</evidence>
<keyword evidence="9" id="KW-0503">Monooxygenase</keyword>
<keyword evidence="8 11" id="KW-0408">Iron</keyword>
<dbReference type="InterPro" id="IPR050665">
    <property type="entry name" value="Cytochrome_P450_Monooxygen"/>
</dbReference>
<evidence type="ECO:0000256" key="1">
    <source>
        <dbReference type="ARBA" id="ARBA00004370"/>
    </source>
</evidence>
<comment type="subcellular location">
    <subcellularLocation>
        <location evidence="1">Membrane</location>
    </subcellularLocation>
</comment>
<keyword evidence="3 11" id="KW-0349">Heme</keyword>
<keyword evidence="6" id="KW-1133">Transmembrane helix</keyword>
<accession>A0A9Q1QSE6</accession>
<dbReference type="PANTHER" id="PTHR24282:SF255">
    <property type="entry name" value="CYTOCHROME P450 72A11-RELATED"/>
    <property type="match status" value="1"/>
</dbReference>
<keyword evidence="5 11" id="KW-0479">Metal-binding</keyword>
<dbReference type="InterPro" id="IPR002401">
    <property type="entry name" value="Cyt_P450_E_grp-I"/>
</dbReference>